<organism evidence="1 2">
    <name type="scientific">Prevotella scopos JCM 17725</name>
    <dbReference type="NCBI Taxonomy" id="1236518"/>
    <lineage>
        <taxon>Bacteria</taxon>
        <taxon>Pseudomonadati</taxon>
        <taxon>Bacteroidota</taxon>
        <taxon>Bacteroidia</taxon>
        <taxon>Bacteroidales</taxon>
        <taxon>Prevotellaceae</taxon>
        <taxon>Prevotella</taxon>
    </lineage>
</organism>
<name>A0AAX2F7Y2_9BACT</name>
<reference evidence="1 2" key="1">
    <citation type="submission" date="2016-11" db="EMBL/GenBank/DDBJ databases">
        <authorList>
            <person name="Varghese N."/>
            <person name="Submissions S."/>
        </authorList>
    </citation>
    <scope>NUCLEOTIDE SEQUENCE [LARGE SCALE GENOMIC DNA]</scope>
    <source>
        <strain evidence="1 2">DSM 22613</strain>
    </source>
</reference>
<proteinExistence type="predicted"/>
<dbReference type="EMBL" id="FQWA01000067">
    <property type="protein sequence ID" value="SHG22550.1"/>
    <property type="molecule type" value="Genomic_DNA"/>
</dbReference>
<dbReference type="Proteomes" id="UP000184105">
    <property type="component" value="Unassembled WGS sequence"/>
</dbReference>
<gene>
    <name evidence="1" type="ORF">SAMN05444364_1675</name>
</gene>
<evidence type="ECO:0008006" key="3">
    <source>
        <dbReference type="Google" id="ProtNLM"/>
    </source>
</evidence>
<dbReference type="AlphaFoldDB" id="A0AAX2F7Y2"/>
<dbReference type="RefSeq" id="WP_148296028.1">
    <property type="nucleotide sequence ID" value="NZ_BAKP01000081.1"/>
</dbReference>
<comment type="caution">
    <text evidence="1">The sequence shown here is derived from an EMBL/GenBank/DDBJ whole genome shotgun (WGS) entry which is preliminary data.</text>
</comment>
<evidence type="ECO:0000313" key="2">
    <source>
        <dbReference type="Proteomes" id="UP000184105"/>
    </source>
</evidence>
<keyword evidence="2" id="KW-1185">Reference proteome</keyword>
<sequence length="139" mass="16492">MRISVVIILFMGILIMSNSCSRHFACGIYVNRTNKYDTIRLYPDGNFEQIIYNRQKKLVYHSISKWQQTLNGISIDSILFYENIDSLYTIEVSNKQRNEGMNYDGFEYRYDNGVHIIYWKDYVDNPESATIFEWVGNLE</sequence>
<accession>A0AAX2F7Y2</accession>
<protein>
    <recommendedName>
        <fullName evidence="3">DUF3836 domain-containing protein</fullName>
    </recommendedName>
</protein>
<evidence type="ECO:0000313" key="1">
    <source>
        <dbReference type="EMBL" id="SHG22550.1"/>
    </source>
</evidence>